<keyword evidence="14 19" id="KW-0560">Oxidoreductase</keyword>
<keyword evidence="7 19" id="KW-0963">Cytoplasm</keyword>
<dbReference type="SUPFAM" id="SSF56176">
    <property type="entry name" value="FAD-binding/transporter-associated domain-like"/>
    <property type="match status" value="1"/>
</dbReference>
<accession>A0A427WYD3</accession>
<evidence type="ECO:0000256" key="15">
    <source>
        <dbReference type="ARBA" id="ARBA00023306"/>
    </source>
</evidence>
<keyword evidence="24" id="KW-1185">Reference proteome</keyword>
<evidence type="ECO:0000256" key="12">
    <source>
        <dbReference type="ARBA" id="ARBA00022960"/>
    </source>
</evidence>
<evidence type="ECO:0000256" key="14">
    <source>
        <dbReference type="ARBA" id="ARBA00023002"/>
    </source>
</evidence>
<dbReference type="EMBL" id="CP154792">
    <property type="protein sequence ID" value="XAN16246.1"/>
    <property type="molecule type" value="Genomic_DNA"/>
</dbReference>
<evidence type="ECO:0000256" key="5">
    <source>
        <dbReference type="ARBA" id="ARBA00012518"/>
    </source>
</evidence>
<keyword evidence="13 19" id="KW-0573">Peptidoglycan synthesis</keyword>
<dbReference type="InterPro" id="IPR036635">
    <property type="entry name" value="MurB_C_sf"/>
</dbReference>
<dbReference type="PROSITE" id="PS51387">
    <property type="entry name" value="FAD_PCMH"/>
    <property type="match status" value="1"/>
</dbReference>
<evidence type="ECO:0000256" key="4">
    <source>
        <dbReference type="ARBA" id="ARBA00004752"/>
    </source>
</evidence>
<feature type="active site" description="Proton donor" evidence="19">
    <location>
        <position position="244"/>
    </location>
</feature>
<dbReference type="InterPro" id="IPR006094">
    <property type="entry name" value="Oxid_FAD_bind_N"/>
</dbReference>
<evidence type="ECO:0000256" key="17">
    <source>
        <dbReference type="ARBA" id="ARBA00031026"/>
    </source>
</evidence>
<keyword evidence="12 19" id="KW-0133">Cell shape</keyword>
<sequence length="344" mass="36772">MSNSSASPTLSPVIQDLTRLNTLGLVSRADAFVTLTDAAQLPALSRLASEASSLLVLGGGSNLVLPQRVPGLVARVAFKGVRLLEARPDAWVVEAAGGETWHGFVETCVGQGWDGLENLALIPGTVGAAPVQNIGAYGVELQERFLGLTAWDVRAGRLVDMNAADCRYSYRDSVFKHDEPGRWVIVSVRFALPRPWRPVLGYPDLQRHARLAEGAPTARDVFDAVCEIRRAKLPDPAVTGNAGSFFKNPIVSASARDALAERFPSLVSYAQADGRYKLAAGWLIDQCGWKGRALGAAGVHDRQALVLINRGGAGAADIMALARAIQAAVYERYGVRLEPEPVVV</sequence>
<dbReference type="GO" id="GO:0071555">
    <property type="term" value="P:cell wall organization"/>
    <property type="evidence" value="ECO:0007669"/>
    <property type="project" value="UniProtKB-KW"/>
</dbReference>
<reference evidence="22 24" key="2">
    <citation type="submission" date="2024-05" db="EMBL/GenBank/DDBJ databases">
        <title>Achromobacter denitrificans. BP1, complete genome.</title>
        <authorList>
            <person name="Zhang B."/>
        </authorList>
    </citation>
    <scope>NUCLEOTIDE SEQUENCE [LARGE SCALE GENOMIC DNA]</scope>
    <source>
        <strain evidence="22 24">BP1</strain>
    </source>
</reference>
<reference evidence="21 23" key="1">
    <citation type="submission" date="2020-05" db="EMBL/GenBank/DDBJ databases">
        <title>FDA dAtabase for Regulatory Grade micrObial Sequences (FDA-ARGOS): Supporting development and validation of Infectious Disease Dx tests.</title>
        <authorList>
            <person name="Sproer C."/>
            <person name="Gronow S."/>
            <person name="Severitt S."/>
            <person name="Schroder I."/>
            <person name="Tallon L."/>
            <person name="Sadzewicz L."/>
            <person name="Zhao X."/>
            <person name="Vavikolanu K."/>
            <person name="Mehta A."/>
            <person name="Aluvathingal J."/>
            <person name="Nadendla S."/>
            <person name="Myers T."/>
            <person name="Yan Y."/>
            <person name="Sichtig H."/>
        </authorList>
    </citation>
    <scope>NUCLEOTIDE SEQUENCE [LARGE SCALE GENOMIC DNA]</scope>
    <source>
        <strain evidence="21 23">FDAARGOS_787</strain>
    </source>
</reference>
<dbReference type="UniPathway" id="UPA00219"/>
<dbReference type="HAMAP" id="MF_00037">
    <property type="entry name" value="MurB"/>
    <property type="match status" value="1"/>
</dbReference>
<evidence type="ECO:0000256" key="11">
    <source>
        <dbReference type="ARBA" id="ARBA00022857"/>
    </source>
</evidence>
<dbReference type="Pfam" id="PF01565">
    <property type="entry name" value="FAD_binding_4"/>
    <property type="match status" value="1"/>
</dbReference>
<comment type="cofactor">
    <cofactor evidence="1 19">
        <name>FAD</name>
        <dbReference type="ChEBI" id="CHEBI:57692"/>
    </cofactor>
</comment>
<evidence type="ECO:0000313" key="23">
    <source>
        <dbReference type="Proteomes" id="UP000509782"/>
    </source>
</evidence>
<dbReference type="RefSeq" id="WP_062679816.1">
    <property type="nucleotide sequence ID" value="NZ_BLWG01000027.1"/>
</dbReference>
<dbReference type="GO" id="GO:0009252">
    <property type="term" value="P:peptidoglycan biosynthetic process"/>
    <property type="evidence" value="ECO:0007669"/>
    <property type="project" value="UniProtKB-UniRule"/>
</dbReference>
<feature type="domain" description="FAD-binding PCMH-type" evidence="20">
    <location>
        <begin position="25"/>
        <end position="195"/>
    </location>
</feature>
<dbReference type="PANTHER" id="PTHR21071:SF4">
    <property type="entry name" value="UDP-N-ACETYLENOLPYRUVOYLGLUCOSAMINE REDUCTASE"/>
    <property type="match status" value="1"/>
</dbReference>
<feature type="active site" evidence="19">
    <location>
        <position position="171"/>
    </location>
</feature>
<evidence type="ECO:0000256" key="7">
    <source>
        <dbReference type="ARBA" id="ARBA00022490"/>
    </source>
</evidence>
<dbReference type="AlphaFoldDB" id="A0A427WYD3"/>
<dbReference type="InterPro" id="IPR016167">
    <property type="entry name" value="FAD-bd_PCMH_sub1"/>
</dbReference>
<dbReference type="GO" id="GO:0071949">
    <property type="term" value="F:FAD binding"/>
    <property type="evidence" value="ECO:0007669"/>
    <property type="project" value="InterPro"/>
</dbReference>
<dbReference type="GeneID" id="92848449"/>
<dbReference type="Gene3D" id="3.30.43.10">
    <property type="entry name" value="Uridine Diphospho-n-acetylenolpyruvylglucosamine Reductase, domain 2"/>
    <property type="match status" value="1"/>
</dbReference>
<evidence type="ECO:0000256" key="1">
    <source>
        <dbReference type="ARBA" id="ARBA00001974"/>
    </source>
</evidence>
<evidence type="ECO:0000256" key="9">
    <source>
        <dbReference type="ARBA" id="ARBA00022630"/>
    </source>
</evidence>
<evidence type="ECO:0000313" key="24">
    <source>
        <dbReference type="Proteomes" id="UP001446337"/>
    </source>
</evidence>
<evidence type="ECO:0000313" key="22">
    <source>
        <dbReference type="EMBL" id="XAN16246.1"/>
    </source>
</evidence>
<evidence type="ECO:0000256" key="18">
    <source>
        <dbReference type="ARBA" id="ARBA00048914"/>
    </source>
</evidence>
<evidence type="ECO:0000256" key="10">
    <source>
        <dbReference type="ARBA" id="ARBA00022827"/>
    </source>
</evidence>
<dbReference type="InterPro" id="IPR016169">
    <property type="entry name" value="FAD-bd_PCMH_sub2"/>
</dbReference>
<keyword evidence="15 19" id="KW-0131">Cell cycle</keyword>
<gene>
    <name evidence="19 21" type="primary">murB</name>
    <name evidence="22" type="ORF">AAIK43_33585</name>
    <name evidence="21" type="ORF">FOC81_22845</name>
</gene>
<comment type="function">
    <text evidence="2 19">Cell wall formation.</text>
</comment>
<dbReference type="Proteomes" id="UP001446337">
    <property type="component" value="Chromosome"/>
</dbReference>
<protein>
    <recommendedName>
        <fullName evidence="6 19">UDP-N-acetylenolpyruvoylglucosamine reductase</fullName>
        <ecNumber evidence="5 19">1.3.1.98</ecNumber>
    </recommendedName>
    <alternativeName>
        <fullName evidence="17 19">UDP-N-acetylmuramate dehydrogenase</fullName>
    </alternativeName>
</protein>
<dbReference type="InterPro" id="IPR003170">
    <property type="entry name" value="MurB"/>
</dbReference>
<evidence type="ECO:0000256" key="16">
    <source>
        <dbReference type="ARBA" id="ARBA00023316"/>
    </source>
</evidence>
<evidence type="ECO:0000256" key="3">
    <source>
        <dbReference type="ARBA" id="ARBA00004496"/>
    </source>
</evidence>
<dbReference type="Pfam" id="PF02873">
    <property type="entry name" value="MurB_C"/>
    <property type="match status" value="1"/>
</dbReference>
<proteinExistence type="inferred from homology"/>
<feature type="active site" evidence="19">
    <location>
        <position position="340"/>
    </location>
</feature>
<dbReference type="NCBIfam" id="TIGR00179">
    <property type="entry name" value="murB"/>
    <property type="match status" value="1"/>
</dbReference>
<evidence type="ECO:0000256" key="13">
    <source>
        <dbReference type="ARBA" id="ARBA00022984"/>
    </source>
</evidence>
<evidence type="ECO:0000256" key="6">
    <source>
        <dbReference type="ARBA" id="ARBA00015188"/>
    </source>
</evidence>
<dbReference type="InterPro" id="IPR036318">
    <property type="entry name" value="FAD-bd_PCMH-like_sf"/>
</dbReference>
<dbReference type="Gene3D" id="3.30.465.10">
    <property type="match status" value="1"/>
</dbReference>
<dbReference type="GO" id="GO:0008360">
    <property type="term" value="P:regulation of cell shape"/>
    <property type="evidence" value="ECO:0007669"/>
    <property type="project" value="UniProtKB-KW"/>
</dbReference>
<keyword evidence="16 19" id="KW-0961">Cell wall biogenesis/degradation</keyword>
<dbReference type="OrthoDB" id="9804753at2"/>
<dbReference type="GO" id="GO:0008762">
    <property type="term" value="F:UDP-N-acetylmuramate dehydrogenase activity"/>
    <property type="evidence" value="ECO:0007669"/>
    <property type="project" value="UniProtKB-UniRule"/>
</dbReference>
<name>A0A427WYD3_ACHDE</name>
<evidence type="ECO:0000313" key="21">
    <source>
        <dbReference type="EMBL" id="QKQ49392.1"/>
    </source>
</evidence>
<evidence type="ECO:0000259" key="20">
    <source>
        <dbReference type="PROSITE" id="PS51387"/>
    </source>
</evidence>
<keyword evidence="9 19" id="KW-0285">Flavoprotein</keyword>
<dbReference type="EMBL" id="CP054569">
    <property type="protein sequence ID" value="QKQ49392.1"/>
    <property type="molecule type" value="Genomic_DNA"/>
</dbReference>
<dbReference type="NCBIfam" id="NF010478">
    <property type="entry name" value="PRK13903.1"/>
    <property type="match status" value="1"/>
</dbReference>
<dbReference type="GO" id="GO:0051301">
    <property type="term" value="P:cell division"/>
    <property type="evidence" value="ECO:0007669"/>
    <property type="project" value="UniProtKB-KW"/>
</dbReference>
<keyword evidence="10 19" id="KW-0274">FAD</keyword>
<dbReference type="InterPro" id="IPR016166">
    <property type="entry name" value="FAD-bd_PCMH"/>
</dbReference>
<dbReference type="GO" id="GO:0005829">
    <property type="term" value="C:cytosol"/>
    <property type="evidence" value="ECO:0007669"/>
    <property type="project" value="TreeGrafter"/>
</dbReference>
<organism evidence="21 23">
    <name type="scientific">Achromobacter denitrificans</name>
    <name type="common">Alcaligenes denitrificans</name>
    <dbReference type="NCBI Taxonomy" id="32002"/>
    <lineage>
        <taxon>Bacteria</taxon>
        <taxon>Pseudomonadati</taxon>
        <taxon>Pseudomonadota</taxon>
        <taxon>Betaproteobacteria</taxon>
        <taxon>Burkholderiales</taxon>
        <taxon>Alcaligenaceae</taxon>
        <taxon>Achromobacter</taxon>
    </lineage>
</organism>
<keyword evidence="11 19" id="KW-0521">NADP</keyword>
<dbReference type="Gene3D" id="3.90.78.10">
    <property type="entry name" value="UDP-N-acetylenolpyruvoylglucosamine reductase, C-terminal domain"/>
    <property type="match status" value="1"/>
</dbReference>
<evidence type="ECO:0000256" key="2">
    <source>
        <dbReference type="ARBA" id="ARBA00003921"/>
    </source>
</evidence>
<keyword evidence="8 19" id="KW-0132">Cell division</keyword>
<dbReference type="SUPFAM" id="SSF56194">
    <property type="entry name" value="Uridine diphospho-N-Acetylenolpyruvylglucosamine reductase, MurB, C-terminal domain"/>
    <property type="match status" value="1"/>
</dbReference>
<dbReference type="STRING" id="32002.BVK87_02240"/>
<evidence type="ECO:0000256" key="19">
    <source>
        <dbReference type="HAMAP-Rule" id="MF_00037"/>
    </source>
</evidence>
<dbReference type="NCBIfam" id="NF000755">
    <property type="entry name" value="PRK00046.1"/>
    <property type="match status" value="1"/>
</dbReference>
<dbReference type="PANTHER" id="PTHR21071">
    <property type="entry name" value="UDP-N-ACETYLENOLPYRUVOYLGLUCOSAMINE REDUCTASE"/>
    <property type="match status" value="1"/>
</dbReference>
<dbReference type="EC" id="1.3.1.98" evidence="5 19"/>
<dbReference type="Proteomes" id="UP000509782">
    <property type="component" value="Chromosome"/>
</dbReference>
<evidence type="ECO:0000256" key="8">
    <source>
        <dbReference type="ARBA" id="ARBA00022618"/>
    </source>
</evidence>
<comment type="subcellular location">
    <subcellularLocation>
        <location evidence="3 19">Cytoplasm</location>
    </subcellularLocation>
</comment>
<comment type="pathway">
    <text evidence="4 19">Cell wall biogenesis; peptidoglycan biosynthesis.</text>
</comment>
<comment type="similarity">
    <text evidence="19">Belongs to the MurB family.</text>
</comment>
<comment type="catalytic activity">
    <reaction evidence="18 19">
        <text>UDP-N-acetyl-alpha-D-muramate + NADP(+) = UDP-N-acetyl-3-O-(1-carboxyvinyl)-alpha-D-glucosamine + NADPH + H(+)</text>
        <dbReference type="Rhea" id="RHEA:12248"/>
        <dbReference type="ChEBI" id="CHEBI:15378"/>
        <dbReference type="ChEBI" id="CHEBI:57783"/>
        <dbReference type="ChEBI" id="CHEBI:58349"/>
        <dbReference type="ChEBI" id="CHEBI:68483"/>
        <dbReference type="ChEBI" id="CHEBI:70757"/>
        <dbReference type="EC" id="1.3.1.98"/>
    </reaction>
</comment>
<dbReference type="InterPro" id="IPR011601">
    <property type="entry name" value="MurB_C"/>
</dbReference>